<proteinExistence type="predicted"/>
<reference evidence="6" key="1">
    <citation type="journal article" date="2014" name="Gene">
        <title>Genome-guided analysis of transformation efficiency and carbon dioxide assimilation by Moorella thermoacetica Y72.</title>
        <authorList>
            <person name="Tsukahara K."/>
            <person name="Kita A."/>
            <person name="Nakashimada Y."/>
            <person name="Hoshino T."/>
            <person name="Murakami K."/>
        </authorList>
    </citation>
    <scope>NUCLEOTIDE SEQUENCE [LARGE SCALE GENOMIC DNA]</scope>
    <source>
        <strain evidence="6">Y72</strain>
    </source>
</reference>
<dbReference type="GO" id="GO:0051536">
    <property type="term" value="F:iron-sulfur cluster binding"/>
    <property type="evidence" value="ECO:0007669"/>
    <property type="project" value="UniProtKB-KW"/>
</dbReference>
<sequence>MTNSQEQIIAFCCRHSARRAADRAALEGLALPGAVRLVNVPCSGRISMELILKALEDGAPGVLVLGCHSGACHHLYGSDRARERVTAVRQRLQEAGLNPARVAFASLGPDNAADLARLLADFVESSWVLTPLASEP</sequence>
<keyword evidence="1" id="KW-0479">Metal-binding</keyword>
<gene>
    <name evidence="6" type="ORF">MTY_1465</name>
</gene>
<dbReference type="AlphaFoldDB" id="A0A0S6UEU0"/>
<protein>
    <submittedName>
        <fullName evidence="6">Coenzyme F420-reducing hydrogenase, delta subunit</fullName>
    </submittedName>
</protein>
<keyword evidence="3" id="KW-0408">Iron</keyword>
<evidence type="ECO:0000256" key="1">
    <source>
        <dbReference type="ARBA" id="ARBA00022723"/>
    </source>
</evidence>
<accession>A0A0S6UEU0</accession>
<evidence type="ECO:0000256" key="3">
    <source>
        <dbReference type="ARBA" id="ARBA00023004"/>
    </source>
</evidence>
<dbReference type="EMBL" id="DF238840">
    <property type="protein sequence ID" value="GAF26126.1"/>
    <property type="molecule type" value="Genomic_DNA"/>
</dbReference>
<evidence type="ECO:0000313" key="6">
    <source>
        <dbReference type="EMBL" id="GAF26126.1"/>
    </source>
</evidence>
<dbReference type="Proteomes" id="UP000063718">
    <property type="component" value="Unassembled WGS sequence"/>
</dbReference>
<keyword evidence="2" id="KW-0560">Oxidoreductase</keyword>
<dbReference type="GO" id="GO:0046872">
    <property type="term" value="F:metal ion binding"/>
    <property type="evidence" value="ECO:0007669"/>
    <property type="project" value="UniProtKB-KW"/>
</dbReference>
<dbReference type="RefSeq" id="WP_025773843.1">
    <property type="nucleotide sequence ID" value="NZ_DF238840.1"/>
</dbReference>
<dbReference type="GO" id="GO:0016491">
    <property type="term" value="F:oxidoreductase activity"/>
    <property type="evidence" value="ECO:0007669"/>
    <property type="project" value="UniProtKB-KW"/>
</dbReference>
<name>A0A0S6UEU0_NEOTH</name>
<dbReference type="InterPro" id="IPR003813">
    <property type="entry name" value="MvhD/FlpD"/>
</dbReference>
<dbReference type="Pfam" id="PF02662">
    <property type="entry name" value="FlpD"/>
    <property type="match status" value="1"/>
</dbReference>
<feature type="domain" description="F420-non-reducing hydrogenase iron-sulfur subunit D" evidence="5">
    <location>
        <begin position="8"/>
        <end position="124"/>
    </location>
</feature>
<evidence type="ECO:0000256" key="2">
    <source>
        <dbReference type="ARBA" id="ARBA00023002"/>
    </source>
</evidence>
<organism evidence="6">
    <name type="scientific">Moorella thermoacetica Y72</name>
    <dbReference type="NCBI Taxonomy" id="1325331"/>
    <lineage>
        <taxon>Bacteria</taxon>
        <taxon>Bacillati</taxon>
        <taxon>Bacillota</taxon>
        <taxon>Clostridia</taxon>
        <taxon>Neomoorellales</taxon>
        <taxon>Neomoorellaceae</taxon>
        <taxon>Neomoorella</taxon>
    </lineage>
</organism>
<evidence type="ECO:0000259" key="5">
    <source>
        <dbReference type="Pfam" id="PF02662"/>
    </source>
</evidence>
<keyword evidence="4" id="KW-0411">Iron-sulfur</keyword>
<evidence type="ECO:0000256" key="4">
    <source>
        <dbReference type="ARBA" id="ARBA00023014"/>
    </source>
</evidence>